<dbReference type="CDD" id="cd00796">
    <property type="entry name" value="INT_Rci_Hp1_C"/>
    <property type="match status" value="1"/>
</dbReference>
<protein>
    <submittedName>
        <fullName evidence="4">Integrase</fullName>
    </submittedName>
</protein>
<proteinExistence type="predicted"/>
<dbReference type="InterPro" id="IPR002104">
    <property type="entry name" value="Integrase_catalytic"/>
</dbReference>
<organism evidence="4 5">
    <name type="scientific">Bombella mellum</name>
    <dbReference type="NCBI Taxonomy" id="2039288"/>
    <lineage>
        <taxon>Bacteria</taxon>
        <taxon>Pseudomonadati</taxon>
        <taxon>Pseudomonadota</taxon>
        <taxon>Alphaproteobacteria</taxon>
        <taxon>Acetobacterales</taxon>
        <taxon>Acetobacteraceae</taxon>
        <taxon>Bombella</taxon>
    </lineage>
</organism>
<dbReference type="PANTHER" id="PTHR30349:SF64">
    <property type="entry name" value="PROPHAGE INTEGRASE INTD-RELATED"/>
    <property type="match status" value="1"/>
</dbReference>
<dbReference type="InterPro" id="IPR013762">
    <property type="entry name" value="Integrase-like_cat_sf"/>
</dbReference>
<evidence type="ECO:0000259" key="3">
    <source>
        <dbReference type="PROSITE" id="PS51898"/>
    </source>
</evidence>
<evidence type="ECO:0000256" key="2">
    <source>
        <dbReference type="ARBA" id="ARBA00023172"/>
    </source>
</evidence>
<sequence>MSLKLIKRPGSPFWYIVGTVNGQRIRESTGTIGKKRAEEYRAKRESQAWHESVYGARSVVTFSHAVAAYLEAEERSETTKFHLSRLLEHFKETRLVDIAQPQLDAAYGKILRDGTGASPATKIRGVLTPLRAVLEFAAIRRWCDRPAFDRPKVQKPRTVFLLPEEVRGIIRNADDHLQPLLVFLIGTGARASEALELDWNKVDLKGRRATLWQKQGTERRVKLPSVVMTALHSLSHRQGRVFRPVHHGRVTDGYSDNGRTSGGQFKKGWAGACRRAGMPGHERVWVPVGQTIERRQFVPDHTPHDLRHTWATWHYCLHRDLLRLKEEGGWESITVVTRYAKTMPDVYGDEIRAFLECDFSELTD</sequence>
<keyword evidence="5" id="KW-1185">Reference proteome</keyword>
<dbReference type="Gene3D" id="1.10.443.10">
    <property type="entry name" value="Intergrase catalytic core"/>
    <property type="match status" value="1"/>
</dbReference>
<dbReference type="SUPFAM" id="SSF56349">
    <property type="entry name" value="DNA breaking-rejoining enzymes"/>
    <property type="match status" value="1"/>
</dbReference>
<evidence type="ECO:0000256" key="1">
    <source>
        <dbReference type="ARBA" id="ARBA00022908"/>
    </source>
</evidence>
<dbReference type="InterPro" id="IPR050090">
    <property type="entry name" value="Tyrosine_recombinase_XerCD"/>
</dbReference>
<evidence type="ECO:0000313" key="4">
    <source>
        <dbReference type="EMBL" id="MBA5726947.1"/>
    </source>
</evidence>
<dbReference type="InterPro" id="IPR011010">
    <property type="entry name" value="DNA_brk_join_enz"/>
</dbReference>
<keyword evidence="2" id="KW-0233">DNA recombination</keyword>
<comment type="caution">
    <text evidence="4">The sequence shown here is derived from an EMBL/GenBank/DDBJ whole genome shotgun (WGS) entry which is preliminary data.</text>
</comment>
<accession>A0ABR5ZRJ5</accession>
<dbReference type="RefSeq" id="WP_182040514.1">
    <property type="nucleotide sequence ID" value="NZ_PDLY01000001.1"/>
</dbReference>
<dbReference type="PROSITE" id="PS51898">
    <property type="entry name" value="TYR_RECOMBINASE"/>
    <property type="match status" value="1"/>
</dbReference>
<evidence type="ECO:0000313" key="5">
    <source>
        <dbReference type="Proteomes" id="UP000765338"/>
    </source>
</evidence>
<keyword evidence="1" id="KW-0229">DNA integration</keyword>
<gene>
    <name evidence="4" type="ORF">CPA56_02915</name>
</gene>
<reference evidence="4 5" key="1">
    <citation type="submission" date="2017-10" db="EMBL/GenBank/DDBJ databases">
        <authorList>
            <person name="Jakob F."/>
        </authorList>
    </citation>
    <scope>NUCLEOTIDE SEQUENCE [LARGE SCALE GENOMIC DNA]</scope>
    <source>
        <strain evidence="4 5">TMW 2.1889</strain>
    </source>
</reference>
<dbReference type="PANTHER" id="PTHR30349">
    <property type="entry name" value="PHAGE INTEGRASE-RELATED"/>
    <property type="match status" value="1"/>
</dbReference>
<name>A0ABR5ZRJ5_9PROT</name>
<dbReference type="EMBL" id="PDLY01000001">
    <property type="protein sequence ID" value="MBA5726947.1"/>
    <property type="molecule type" value="Genomic_DNA"/>
</dbReference>
<dbReference type="Pfam" id="PF00589">
    <property type="entry name" value="Phage_integrase"/>
    <property type="match status" value="1"/>
</dbReference>
<dbReference type="Proteomes" id="UP000765338">
    <property type="component" value="Unassembled WGS sequence"/>
</dbReference>
<feature type="domain" description="Tyr recombinase" evidence="3">
    <location>
        <begin position="156"/>
        <end position="356"/>
    </location>
</feature>